<evidence type="ECO:0000256" key="3">
    <source>
        <dbReference type="ARBA" id="ARBA00022989"/>
    </source>
</evidence>
<evidence type="ECO:0000256" key="5">
    <source>
        <dbReference type="SAM" id="Phobius"/>
    </source>
</evidence>
<protein>
    <submittedName>
        <fullName evidence="7">Unannotated protein</fullName>
    </submittedName>
</protein>
<evidence type="ECO:0000313" key="7">
    <source>
        <dbReference type="EMBL" id="CAB4567755.1"/>
    </source>
</evidence>
<dbReference type="InterPro" id="IPR010432">
    <property type="entry name" value="RDD"/>
</dbReference>
<reference evidence="7" key="1">
    <citation type="submission" date="2020-05" db="EMBL/GenBank/DDBJ databases">
        <authorList>
            <person name="Chiriac C."/>
            <person name="Salcher M."/>
            <person name="Ghai R."/>
            <person name="Kavagutti S V."/>
        </authorList>
    </citation>
    <scope>NUCLEOTIDE SEQUENCE</scope>
</reference>
<evidence type="ECO:0000256" key="4">
    <source>
        <dbReference type="ARBA" id="ARBA00023136"/>
    </source>
</evidence>
<comment type="subcellular location">
    <subcellularLocation>
        <location evidence="1">Membrane</location>
        <topology evidence="1">Multi-pass membrane protein</topology>
    </subcellularLocation>
</comment>
<name>A0A6J6DXU9_9ZZZZ</name>
<dbReference type="GO" id="GO:0016020">
    <property type="term" value="C:membrane"/>
    <property type="evidence" value="ECO:0007669"/>
    <property type="project" value="UniProtKB-SubCell"/>
</dbReference>
<accession>A0A6J6DXU9</accession>
<dbReference type="AlphaFoldDB" id="A0A6J6DXU9"/>
<feature type="transmembrane region" description="Helical" evidence="5">
    <location>
        <begin position="102"/>
        <end position="121"/>
    </location>
</feature>
<feature type="transmembrane region" description="Helical" evidence="5">
    <location>
        <begin position="61"/>
        <end position="82"/>
    </location>
</feature>
<keyword evidence="3 5" id="KW-1133">Transmembrane helix</keyword>
<sequence>MFPVGVRGESDYYAHMSQQEMAGAGSEVAGVGRRFIAITLDWLMSWAVGSLIFSQDQGRSLWIPLVFFLEIVLLTWLTGASAGQRVLGLTVRSYPEGFALTLPKVILRTLLILLVIPAVVFDSEGRGLHDRIVSSAVFRK</sequence>
<organism evidence="7">
    <name type="scientific">freshwater metagenome</name>
    <dbReference type="NCBI Taxonomy" id="449393"/>
    <lineage>
        <taxon>unclassified sequences</taxon>
        <taxon>metagenomes</taxon>
        <taxon>ecological metagenomes</taxon>
    </lineage>
</organism>
<feature type="domain" description="RDD" evidence="6">
    <location>
        <begin position="64"/>
        <end position="132"/>
    </location>
</feature>
<proteinExistence type="predicted"/>
<dbReference type="Pfam" id="PF06271">
    <property type="entry name" value="RDD"/>
    <property type="match status" value="1"/>
</dbReference>
<keyword evidence="4 5" id="KW-0472">Membrane</keyword>
<gene>
    <name evidence="7" type="ORF">UFOPK1650_00544</name>
</gene>
<evidence type="ECO:0000259" key="6">
    <source>
        <dbReference type="Pfam" id="PF06271"/>
    </source>
</evidence>
<dbReference type="EMBL" id="CAEZTJ010000062">
    <property type="protein sequence ID" value="CAB4567755.1"/>
    <property type="molecule type" value="Genomic_DNA"/>
</dbReference>
<feature type="transmembrane region" description="Helical" evidence="5">
    <location>
        <begin position="35"/>
        <end position="54"/>
    </location>
</feature>
<evidence type="ECO:0000256" key="2">
    <source>
        <dbReference type="ARBA" id="ARBA00022692"/>
    </source>
</evidence>
<keyword evidence="2 5" id="KW-0812">Transmembrane</keyword>
<evidence type="ECO:0000256" key="1">
    <source>
        <dbReference type="ARBA" id="ARBA00004141"/>
    </source>
</evidence>